<dbReference type="EMBL" id="CP039964">
    <property type="protein sequence ID" value="QCO54770.1"/>
    <property type="molecule type" value="Genomic_DNA"/>
</dbReference>
<accession>A0A4P8ECZ6</accession>
<evidence type="ECO:0000256" key="1">
    <source>
        <dbReference type="SAM" id="Phobius"/>
    </source>
</evidence>
<keyword evidence="1" id="KW-0812">Transmembrane</keyword>
<evidence type="ECO:0000313" key="2">
    <source>
        <dbReference type="EMBL" id="QCO54770.1"/>
    </source>
</evidence>
<gene>
    <name evidence="2" type="ORF">EOK75_02565</name>
</gene>
<evidence type="ECO:0000313" key="3">
    <source>
        <dbReference type="Proteomes" id="UP000298631"/>
    </source>
</evidence>
<dbReference type="KEGG" id="pseb:EOK75_02565"/>
<feature type="transmembrane region" description="Helical" evidence="1">
    <location>
        <begin position="94"/>
        <end position="117"/>
    </location>
</feature>
<dbReference type="AlphaFoldDB" id="A0A4P8ECZ6"/>
<keyword evidence="3" id="KW-1185">Reference proteome</keyword>
<keyword evidence="1" id="KW-0472">Membrane</keyword>
<sequence length="118" mass="12480">MAYTESAFPVWVVKNPILAACIILTTGTFGGAVTAFAVPGMNLFERFGALTTMLGVFVFGSLASELLVRAQGAFAMGNDLEPAGTFKFGLTRKALNWQTAVIAIGTLQWGFGSLIIAR</sequence>
<reference evidence="2 3" key="1">
    <citation type="submission" date="2019-05" db="EMBL/GenBank/DDBJ databases">
        <title>Pseudorhodobacter turbinis sp. nov., isolated from the gut of the Korean turban shell.</title>
        <authorList>
            <person name="Jeong Y.-S."/>
            <person name="Kang W.-R."/>
            <person name="Bae J.-W."/>
        </authorList>
    </citation>
    <scope>NUCLEOTIDE SEQUENCE [LARGE SCALE GENOMIC DNA]</scope>
    <source>
        <strain evidence="2 3">S12M18</strain>
    </source>
</reference>
<protein>
    <submittedName>
        <fullName evidence="2">Uncharacterized protein</fullName>
    </submittedName>
</protein>
<dbReference type="RefSeq" id="WP_137192440.1">
    <property type="nucleotide sequence ID" value="NZ_CP039964.1"/>
</dbReference>
<proteinExistence type="predicted"/>
<name>A0A4P8ECZ6_9RHOB</name>
<keyword evidence="1" id="KW-1133">Transmembrane helix</keyword>
<dbReference type="OrthoDB" id="1444708at2"/>
<dbReference type="Proteomes" id="UP000298631">
    <property type="component" value="Chromosome"/>
</dbReference>
<organism evidence="2 3">
    <name type="scientific">Pseudorhodobacter turbinis</name>
    <dbReference type="NCBI Taxonomy" id="2500533"/>
    <lineage>
        <taxon>Bacteria</taxon>
        <taxon>Pseudomonadati</taxon>
        <taxon>Pseudomonadota</taxon>
        <taxon>Alphaproteobacteria</taxon>
        <taxon>Rhodobacterales</taxon>
        <taxon>Paracoccaceae</taxon>
        <taxon>Pseudorhodobacter</taxon>
    </lineage>
</organism>
<feature type="transmembrane region" description="Helical" evidence="1">
    <location>
        <begin position="50"/>
        <end position="74"/>
    </location>
</feature>
<feature type="transmembrane region" description="Helical" evidence="1">
    <location>
        <begin position="17"/>
        <end position="38"/>
    </location>
</feature>